<dbReference type="Gene3D" id="3.30.360.10">
    <property type="entry name" value="Dihydrodipicolinate Reductase, domain 2"/>
    <property type="match status" value="1"/>
</dbReference>
<gene>
    <name evidence="3" type="ORF">SCARR_04722</name>
</gene>
<keyword evidence="4" id="KW-1185">Reference proteome</keyword>
<dbReference type="Gene3D" id="3.40.50.720">
    <property type="entry name" value="NAD(P)-binding Rossmann-like Domain"/>
    <property type="match status" value="1"/>
</dbReference>
<evidence type="ECO:0008006" key="5">
    <source>
        <dbReference type="Google" id="ProtNLM"/>
    </source>
</evidence>
<feature type="domain" description="Gfo/Idh/MocA-like oxidoreductase N-terminal" evidence="1">
    <location>
        <begin position="2"/>
        <end position="53"/>
    </location>
</feature>
<proteinExistence type="predicted"/>
<evidence type="ECO:0000259" key="2">
    <source>
        <dbReference type="Pfam" id="PF19051"/>
    </source>
</evidence>
<evidence type="ECO:0000313" key="4">
    <source>
        <dbReference type="Proteomes" id="UP000346198"/>
    </source>
</evidence>
<dbReference type="InterPro" id="IPR036291">
    <property type="entry name" value="NAD(P)-bd_dom_sf"/>
</dbReference>
<evidence type="ECO:0000259" key="1">
    <source>
        <dbReference type="Pfam" id="PF01408"/>
    </source>
</evidence>
<dbReference type="PANTHER" id="PTHR43818">
    <property type="entry name" value="BCDNA.GH03377"/>
    <property type="match status" value="1"/>
</dbReference>
<evidence type="ECO:0000313" key="3">
    <source>
        <dbReference type="EMBL" id="VGO22637.1"/>
    </source>
</evidence>
<dbReference type="InterPro" id="IPR050463">
    <property type="entry name" value="Gfo/Idh/MocA_oxidrdct_glycsds"/>
</dbReference>
<accession>A0A6C2UTU7</accession>
<dbReference type="PANTHER" id="PTHR43818:SF5">
    <property type="entry name" value="OXIDOREDUCTASE FAMILY PROTEIN"/>
    <property type="match status" value="1"/>
</dbReference>
<dbReference type="SUPFAM" id="SSF51735">
    <property type="entry name" value="NAD(P)-binding Rossmann-fold domains"/>
    <property type="match status" value="1"/>
</dbReference>
<organism evidence="3 4">
    <name type="scientific">Pontiella sulfatireligans</name>
    <dbReference type="NCBI Taxonomy" id="2750658"/>
    <lineage>
        <taxon>Bacteria</taxon>
        <taxon>Pseudomonadati</taxon>
        <taxon>Kiritimatiellota</taxon>
        <taxon>Kiritimatiellia</taxon>
        <taxon>Kiritimatiellales</taxon>
        <taxon>Pontiellaceae</taxon>
        <taxon>Pontiella</taxon>
    </lineage>
</organism>
<dbReference type="GO" id="GO:0000166">
    <property type="term" value="F:nucleotide binding"/>
    <property type="evidence" value="ECO:0007669"/>
    <property type="project" value="InterPro"/>
</dbReference>
<dbReference type="InterPro" id="IPR043906">
    <property type="entry name" value="Gfo/Idh/MocA_OxRdtase_bact_C"/>
</dbReference>
<dbReference type="Proteomes" id="UP000346198">
    <property type="component" value="Unassembled WGS sequence"/>
</dbReference>
<dbReference type="Pfam" id="PF01408">
    <property type="entry name" value="GFO_IDH_MocA"/>
    <property type="match status" value="1"/>
</dbReference>
<name>A0A6C2UTU7_9BACT</name>
<dbReference type="InterPro" id="IPR000683">
    <property type="entry name" value="Gfo/Idh/MocA-like_OxRdtase_N"/>
</dbReference>
<dbReference type="SUPFAM" id="SSF55347">
    <property type="entry name" value="Glyceraldehyde-3-phosphate dehydrogenase-like, C-terminal domain"/>
    <property type="match status" value="1"/>
</dbReference>
<dbReference type="Pfam" id="PF19051">
    <property type="entry name" value="GFO_IDH_MocA_C2"/>
    <property type="match status" value="1"/>
</dbReference>
<protein>
    <recommendedName>
        <fullName evidence="5">Gfo/Idh/MocA-like oxidoreductase bacterial type C-terminal domain-containing protein</fullName>
    </recommendedName>
</protein>
<sequence length="319" mass="35880">MIATPDHQHAVNAIAAADTKKDIYLQKPLTYSVVEGQKLVEAVRRNNVVLQVGAQQRSSIYFRKPCELVRNGALGEIHTIEVEVPTDKGTGDPAQSPVPENLDYDMWLGPTPIHPYAEWRVHPQSDLSRPGWLQIEPYCRGMITGWGAHMYDVAQWGLGMDESGPVEISATGEFPKRGLFDVHVAYQGEATYANGVKVVSRNGKPGVKFIGEDGWIRCWRGGFESNDREIFRQKVSEGGVHLYESKHHEADWLQAMRSRKDPVSTVEIGHRSNTICVLHHISMKLDGRKLKWDPVKEQIIGDPEANAMLDFEHRAPWTV</sequence>
<feature type="domain" description="Gfo/Idh/MocA-like oxidoreductase bacterial type C-terminal" evidence="2">
    <location>
        <begin position="94"/>
        <end position="318"/>
    </location>
</feature>
<reference evidence="3 4" key="1">
    <citation type="submission" date="2019-04" db="EMBL/GenBank/DDBJ databases">
        <authorList>
            <person name="Van Vliet M D."/>
        </authorList>
    </citation>
    <scope>NUCLEOTIDE SEQUENCE [LARGE SCALE GENOMIC DNA]</scope>
    <source>
        <strain evidence="3 4">F21</strain>
    </source>
</reference>
<dbReference type="AlphaFoldDB" id="A0A6C2UTU7"/>
<dbReference type="EMBL" id="CAAHFH010000002">
    <property type="protein sequence ID" value="VGO22637.1"/>
    <property type="molecule type" value="Genomic_DNA"/>
</dbReference>